<organism evidence="2 3">
    <name type="scientific">Coemansia javaensis</name>
    <dbReference type="NCBI Taxonomy" id="2761396"/>
    <lineage>
        <taxon>Eukaryota</taxon>
        <taxon>Fungi</taxon>
        <taxon>Fungi incertae sedis</taxon>
        <taxon>Zoopagomycota</taxon>
        <taxon>Kickxellomycotina</taxon>
        <taxon>Kickxellomycetes</taxon>
        <taxon>Kickxellales</taxon>
        <taxon>Kickxellaceae</taxon>
        <taxon>Coemansia</taxon>
    </lineage>
</organism>
<dbReference type="InterPro" id="IPR002125">
    <property type="entry name" value="CMP_dCMP_dom"/>
</dbReference>
<dbReference type="EMBL" id="JANBUL010000019">
    <property type="protein sequence ID" value="KAJ2784854.1"/>
    <property type="molecule type" value="Genomic_DNA"/>
</dbReference>
<comment type="caution">
    <text evidence="2">The sequence shown here is derived from an EMBL/GenBank/DDBJ whole genome shotgun (WGS) entry which is preliminary data.</text>
</comment>
<protein>
    <recommendedName>
        <fullName evidence="1">CMP/dCMP-type deaminase domain-containing protein</fullName>
    </recommendedName>
</protein>
<dbReference type="Gene3D" id="3.40.140.10">
    <property type="entry name" value="Cytidine Deaminase, domain 2"/>
    <property type="match status" value="1"/>
</dbReference>
<feature type="domain" description="CMP/dCMP-type deaminase" evidence="1">
    <location>
        <begin position="6"/>
        <end position="134"/>
    </location>
</feature>
<evidence type="ECO:0000313" key="3">
    <source>
        <dbReference type="Proteomes" id="UP001140217"/>
    </source>
</evidence>
<dbReference type="GO" id="GO:0008835">
    <property type="term" value="F:diaminohydroxyphosphoribosylaminopyrimidine deaminase activity"/>
    <property type="evidence" value="ECO:0007669"/>
    <property type="project" value="TreeGrafter"/>
</dbReference>
<sequence>MAEYTAADVAMMQRAIACGRQCTSVERAYNVGAVIASGAGAVLSSGYSRQLPGNTHAEQCALEALPAGAAAAGLEDATMYTTMEPCSTRLSGNTPCVQRILDAGIRRVCYGVREPPTFVDCRGVQLLAAAGVRVVHVAEAEADCRKLNAHIG</sequence>
<dbReference type="AlphaFoldDB" id="A0A9W8LL27"/>
<reference evidence="2" key="1">
    <citation type="submission" date="2022-07" db="EMBL/GenBank/DDBJ databases">
        <title>Phylogenomic reconstructions and comparative analyses of Kickxellomycotina fungi.</title>
        <authorList>
            <person name="Reynolds N.K."/>
            <person name="Stajich J.E."/>
            <person name="Barry K."/>
            <person name="Grigoriev I.V."/>
            <person name="Crous P."/>
            <person name="Smith M.E."/>
        </authorList>
    </citation>
    <scope>NUCLEOTIDE SEQUENCE</scope>
    <source>
        <strain evidence="2">NBRC 105414</strain>
    </source>
</reference>
<proteinExistence type="predicted"/>
<dbReference type="Proteomes" id="UP001140217">
    <property type="component" value="Unassembled WGS sequence"/>
</dbReference>
<dbReference type="Pfam" id="PF18785">
    <property type="entry name" value="Inv-AAD"/>
    <property type="match status" value="1"/>
</dbReference>
<evidence type="ECO:0000313" key="2">
    <source>
        <dbReference type="EMBL" id="KAJ2784854.1"/>
    </source>
</evidence>
<dbReference type="OrthoDB" id="252265at2759"/>
<accession>A0A9W8LL27</accession>
<dbReference type="PANTHER" id="PTHR11079:SF162">
    <property type="entry name" value="RIBOFLAVIN BIOSYNTHESIS PROTEIN PYRD, CHLOROPLASTIC"/>
    <property type="match status" value="1"/>
</dbReference>
<dbReference type="SUPFAM" id="SSF53927">
    <property type="entry name" value="Cytidine deaminase-like"/>
    <property type="match status" value="1"/>
</dbReference>
<keyword evidence="3" id="KW-1185">Reference proteome</keyword>
<evidence type="ECO:0000259" key="1">
    <source>
        <dbReference type="PROSITE" id="PS51747"/>
    </source>
</evidence>
<dbReference type="GO" id="GO:0006139">
    <property type="term" value="P:nucleobase-containing compound metabolic process"/>
    <property type="evidence" value="ECO:0007669"/>
    <property type="project" value="UniProtKB-ARBA"/>
</dbReference>
<gene>
    <name evidence="2" type="ORF">H4R18_000888</name>
</gene>
<dbReference type="PROSITE" id="PS51747">
    <property type="entry name" value="CYT_DCMP_DEAMINASES_2"/>
    <property type="match status" value="1"/>
</dbReference>
<dbReference type="PANTHER" id="PTHR11079">
    <property type="entry name" value="CYTOSINE DEAMINASE FAMILY MEMBER"/>
    <property type="match status" value="1"/>
</dbReference>
<dbReference type="InterPro" id="IPR016193">
    <property type="entry name" value="Cytidine_deaminase-like"/>
</dbReference>
<name>A0A9W8LL27_9FUNG</name>